<dbReference type="PROSITE" id="PS00687">
    <property type="entry name" value="ALDEHYDE_DEHYDR_GLU"/>
    <property type="match status" value="1"/>
</dbReference>
<sequence>MALAAVELLGAGMAAVGAGLVMSGDFVRNEGVILAQKAADGIVHAGHDFVRWWMDDLTPIQRGPFIMAFTIIVVFTASFGIPMLVKWHMGGTLLIDRVPPPPKGIFVGDVPPAKFRKLECVNPATGVILGYVPAMTKEEVARRVARAREAQKIWVKTSFKERKQVLMQISRYVLQYQDEIGRICAEDTGKSELDAKFGEIGNTLEKIRWTLTEGEKVLQPEVRSSSPLLFYRHGEVQYHPLGVIGAIQPWNYPFHNFMNTVISGIFAGNAVVVKASEHAGWSSMYFCHVIQEILRQCGHPMELVEVITGDEEAGEGLVESKIDKLFFTGSTKIGKKVAEHAAKYLLPVELELGGKDPLVVCDECDISTALHMIMRGVFQNSGQNCLGIERILVQEENYEYVVSELKEQISQLRVGDYRNLAGLVDMGAMTMGQTALFKIQELVNDAVQNGADLVVGGSQLKFTPNGCFYKPTLLTNVKPDMRIAQEEVFGPVACVYKFSNDDECLRIINNCKLGLGATVFVNDRRRAKKYIDGIEAGVISVNEFGTHYMNQALPFGGTKDSGYGRFGGVEGLRACCLMKTVTMDKSRFLKPSLPRHVVYPILENSKSYVKELFYLIYSRTFFLKWEALRNIMIMHVYQAFEPTPRAIDKYLVECLEQELVLAEAERDDAVSQT</sequence>
<dbReference type="SUPFAM" id="SSF53720">
    <property type="entry name" value="ALDH-like"/>
    <property type="match status" value="1"/>
</dbReference>
<gene>
    <name evidence="7" type="ORF">RMAR00112_LOCUS30188</name>
</gene>
<protein>
    <recommendedName>
        <fullName evidence="6">Aldehyde dehydrogenase domain-containing protein</fullName>
    </recommendedName>
</protein>
<evidence type="ECO:0000256" key="2">
    <source>
        <dbReference type="PROSITE-ProRule" id="PRU10007"/>
    </source>
</evidence>
<dbReference type="InterPro" id="IPR016162">
    <property type="entry name" value="Ald_DH_N"/>
</dbReference>
<feature type="active site" evidence="2">
    <location>
        <position position="351"/>
    </location>
</feature>
<evidence type="ECO:0000256" key="4">
    <source>
        <dbReference type="SAM" id="Phobius"/>
    </source>
</evidence>
<organism evidence="7">
    <name type="scientific">Rhodosorus marinus</name>
    <dbReference type="NCBI Taxonomy" id="101924"/>
    <lineage>
        <taxon>Eukaryota</taxon>
        <taxon>Rhodophyta</taxon>
        <taxon>Stylonematophyceae</taxon>
        <taxon>Stylonematales</taxon>
        <taxon>Stylonemataceae</taxon>
        <taxon>Rhodosorus</taxon>
    </lineage>
</organism>
<feature type="transmembrane region" description="Helical" evidence="4">
    <location>
        <begin position="65"/>
        <end position="85"/>
    </location>
</feature>
<accession>A0A7S3ELC4</accession>
<keyword evidence="4" id="KW-0812">Transmembrane</keyword>
<dbReference type="Gene3D" id="3.40.309.10">
    <property type="entry name" value="Aldehyde Dehydrogenase, Chain A, domain 2"/>
    <property type="match status" value="1"/>
</dbReference>
<dbReference type="AlphaFoldDB" id="A0A7S3ELC4"/>
<feature type="domain" description="Aldehyde dehydrogenase" evidence="6">
    <location>
        <begin position="114"/>
        <end position="581"/>
    </location>
</feature>
<dbReference type="GO" id="GO:0016620">
    <property type="term" value="F:oxidoreductase activity, acting on the aldehyde or oxo group of donors, NAD or NADP as acceptor"/>
    <property type="evidence" value="ECO:0007669"/>
    <property type="project" value="InterPro"/>
</dbReference>
<keyword evidence="1 3" id="KW-0560">Oxidoreductase</keyword>
<proteinExistence type="inferred from homology"/>
<keyword evidence="4" id="KW-1133">Transmembrane helix</keyword>
<keyword evidence="5" id="KW-0732">Signal</keyword>
<evidence type="ECO:0000259" key="6">
    <source>
        <dbReference type="Pfam" id="PF00171"/>
    </source>
</evidence>
<dbReference type="Pfam" id="PF00171">
    <property type="entry name" value="Aldedh"/>
    <property type="match status" value="1"/>
</dbReference>
<name>A0A7S3ELC4_9RHOD</name>
<feature type="chain" id="PRO_5030588509" description="Aldehyde dehydrogenase domain-containing protein" evidence="5">
    <location>
        <begin position="19"/>
        <end position="673"/>
    </location>
</feature>
<dbReference type="EMBL" id="HBHW01039290">
    <property type="protein sequence ID" value="CAE0062119.1"/>
    <property type="molecule type" value="Transcribed_RNA"/>
</dbReference>
<feature type="signal peptide" evidence="5">
    <location>
        <begin position="1"/>
        <end position="18"/>
    </location>
</feature>
<dbReference type="PANTHER" id="PTHR11699">
    <property type="entry name" value="ALDEHYDE DEHYDROGENASE-RELATED"/>
    <property type="match status" value="1"/>
</dbReference>
<dbReference type="PROSITE" id="PS00070">
    <property type="entry name" value="ALDEHYDE_DEHYDR_CYS"/>
    <property type="match status" value="1"/>
</dbReference>
<dbReference type="InterPro" id="IPR016160">
    <property type="entry name" value="Ald_DH_CS_CYS"/>
</dbReference>
<reference evidence="7" key="1">
    <citation type="submission" date="2021-01" db="EMBL/GenBank/DDBJ databases">
        <authorList>
            <person name="Corre E."/>
            <person name="Pelletier E."/>
            <person name="Niang G."/>
            <person name="Scheremetjew M."/>
            <person name="Finn R."/>
            <person name="Kale V."/>
            <person name="Holt S."/>
            <person name="Cochrane G."/>
            <person name="Meng A."/>
            <person name="Brown T."/>
            <person name="Cohen L."/>
        </authorList>
    </citation>
    <scope>NUCLEOTIDE SEQUENCE</scope>
    <source>
        <strain evidence="7">CCMP 769</strain>
    </source>
</reference>
<dbReference type="InterPro" id="IPR029510">
    <property type="entry name" value="Ald_DH_CS_GLU"/>
</dbReference>
<keyword evidence="4" id="KW-0472">Membrane</keyword>
<evidence type="ECO:0000256" key="1">
    <source>
        <dbReference type="ARBA" id="ARBA00023002"/>
    </source>
</evidence>
<dbReference type="InterPro" id="IPR016161">
    <property type="entry name" value="Ald_DH/histidinol_DH"/>
</dbReference>
<evidence type="ECO:0000256" key="5">
    <source>
        <dbReference type="SAM" id="SignalP"/>
    </source>
</evidence>
<dbReference type="InterPro" id="IPR016163">
    <property type="entry name" value="Ald_DH_C"/>
</dbReference>
<dbReference type="InterPro" id="IPR015590">
    <property type="entry name" value="Aldehyde_DH_dom"/>
</dbReference>
<evidence type="ECO:0000256" key="3">
    <source>
        <dbReference type="RuleBase" id="RU003345"/>
    </source>
</evidence>
<evidence type="ECO:0000313" key="7">
    <source>
        <dbReference type="EMBL" id="CAE0062119.1"/>
    </source>
</evidence>
<dbReference type="Gene3D" id="3.40.605.10">
    <property type="entry name" value="Aldehyde Dehydrogenase, Chain A, domain 1"/>
    <property type="match status" value="1"/>
</dbReference>
<comment type="similarity">
    <text evidence="3">Belongs to the aldehyde dehydrogenase family.</text>
</comment>